<dbReference type="NCBIfam" id="TIGR02532">
    <property type="entry name" value="IV_pilin_GFxxxE"/>
    <property type="match status" value="1"/>
</dbReference>
<evidence type="ECO:0000313" key="2">
    <source>
        <dbReference type="Proteomes" id="UP000286934"/>
    </source>
</evidence>
<proteinExistence type="predicted"/>
<dbReference type="AlphaFoldDB" id="A0A432WUF4"/>
<dbReference type="Proteomes" id="UP000286934">
    <property type="component" value="Unassembled WGS sequence"/>
</dbReference>
<gene>
    <name evidence="1" type="ORF">CWE13_05355</name>
</gene>
<dbReference type="EMBL" id="PIPP01000002">
    <property type="protein sequence ID" value="RUO37387.1"/>
    <property type="molecule type" value="Genomic_DNA"/>
</dbReference>
<protein>
    <submittedName>
        <fullName evidence="1">Uncharacterized protein</fullName>
    </submittedName>
</protein>
<name>A0A432WUF4_9GAMM</name>
<dbReference type="InterPro" id="IPR012902">
    <property type="entry name" value="N_methyl_site"/>
</dbReference>
<keyword evidence="2" id="KW-1185">Reference proteome</keyword>
<accession>A0A432WUF4</accession>
<organism evidence="1 2">
    <name type="scientific">Aliidiomarina shirensis</name>
    <dbReference type="NCBI Taxonomy" id="1048642"/>
    <lineage>
        <taxon>Bacteria</taxon>
        <taxon>Pseudomonadati</taxon>
        <taxon>Pseudomonadota</taxon>
        <taxon>Gammaproteobacteria</taxon>
        <taxon>Alteromonadales</taxon>
        <taxon>Idiomarinaceae</taxon>
        <taxon>Aliidiomarina</taxon>
    </lineage>
</organism>
<sequence length="105" mass="12106">MNGFTLPETMICLLILTLSLPAAMHLLAHSATFWQRANDAYLEDMQLQNWLTDWQMKNAAATGTGQFSDGRNWRIENHGALRYWWVEASNVSPEEYGWYLPQPDS</sequence>
<reference evidence="2" key="1">
    <citation type="journal article" date="2018" name="Front. Microbiol.">
        <title>Genome-Based Analysis Reveals the Taxonomy and Diversity of the Family Idiomarinaceae.</title>
        <authorList>
            <person name="Liu Y."/>
            <person name="Lai Q."/>
            <person name="Shao Z."/>
        </authorList>
    </citation>
    <scope>NUCLEOTIDE SEQUENCE [LARGE SCALE GENOMIC DNA]</scope>
    <source>
        <strain evidence="2">AIS</strain>
    </source>
</reference>
<comment type="caution">
    <text evidence="1">The sequence shown here is derived from an EMBL/GenBank/DDBJ whole genome shotgun (WGS) entry which is preliminary data.</text>
</comment>
<evidence type="ECO:0000313" key="1">
    <source>
        <dbReference type="EMBL" id="RUO37387.1"/>
    </source>
</evidence>